<gene>
    <name evidence="6" type="ORF">GR138_09015</name>
</gene>
<dbReference type="PRINTS" id="PR00909">
    <property type="entry name" value="SPERMDNBNDNG"/>
</dbReference>
<evidence type="ECO:0000256" key="1">
    <source>
        <dbReference type="ARBA" id="ARBA00004418"/>
    </source>
</evidence>
<dbReference type="GO" id="GO:0015846">
    <property type="term" value="P:polyamine transport"/>
    <property type="evidence" value="ECO:0007669"/>
    <property type="project" value="InterPro"/>
</dbReference>
<evidence type="ECO:0000256" key="5">
    <source>
        <dbReference type="SAM" id="SignalP"/>
    </source>
</evidence>
<feature type="signal peptide" evidence="5">
    <location>
        <begin position="1"/>
        <end position="22"/>
    </location>
</feature>
<keyword evidence="7" id="KW-1185">Reference proteome</keyword>
<organism evidence="6 7">
    <name type="scientific">Shinella kummerowiae</name>
    <dbReference type="NCBI Taxonomy" id="417745"/>
    <lineage>
        <taxon>Bacteria</taxon>
        <taxon>Pseudomonadati</taxon>
        <taxon>Pseudomonadota</taxon>
        <taxon>Alphaproteobacteria</taxon>
        <taxon>Hyphomicrobiales</taxon>
        <taxon>Rhizobiaceae</taxon>
        <taxon>Shinella</taxon>
    </lineage>
</organism>
<dbReference type="PROSITE" id="PS51318">
    <property type="entry name" value="TAT"/>
    <property type="match status" value="1"/>
</dbReference>
<accession>A0A6N8SF18</accession>
<dbReference type="InterPro" id="IPR006059">
    <property type="entry name" value="SBP"/>
</dbReference>
<sequence>MTHVSRRILMKGTMAAAGLALAAPFVSRTGFAAGSSGTVNIFAWAGYISDEMLAAFEKDTGIKPVYTPYGTNDELLNQMRASNGSGYDVIWPAVDRVPNYVEFGLIQPIDEKKVLWDRVLASALKGSETLGAVIDGKRYQVPTDWGTEAITFDKNTAPLEYGTASYGDIWKPEMAGKATVRGHSGLVGLGLWMEAQGTLPKPMRDSFKDEATMRVNYDAILVEAIKNKGNIAQFWSNENEAQGAFRANGVTIGQTWDSSAAGLAKEGLPVGFVAPKEGALTWMEGVSIPVGAANVEQAYAFLNWVLTPEAGALYANHTSINTTAVGAEKFLSEASQKFFAAAYPGDALEKLWWWPVQENWFVALRNEYQDKFLSA</sequence>
<feature type="chain" id="PRO_5027107606" evidence="5">
    <location>
        <begin position="23"/>
        <end position="375"/>
    </location>
</feature>
<dbReference type="AlphaFoldDB" id="A0A6N8SF18"/>
<keyword evidence="3 5" id="KW-0732">Signal</keyword>
<dbReference type="OrthoDB" id="6776301at2"/>
<comment type="caution">
    <text evidence="6">The sequence shown here is derived from an EMBL/GenBank/DDBJ whole genome shotgun (WGS) entry which is preliminary data.</text>
</comment>
<proteinExistence type="predicted"/>
<dbReference type="GO" id="GO:0019808">
    <property type="term" value="F:polyamine binding"/>
    <property type="evidence" value="ECO:0007669"/>
    <property type="project" value="InterPro"/>
</dbReference>
<dbReference type="SUPFAM" id="SSF53850">
    <property type="entry name" value="Periplasmic binding protein-like II"/>
    <property type="match status" value="1"/>
</dbReference>
<dbReference type="GO" id="GO:0042597">
    <property type="term" value="C:periplasmic space"/>
    <property type="evidence" value="ECO:0007669"/>
    <property type="project" value="UniProtKB-SubCell"/>
</dbReference>
<keyword evidence="4" id="KW-0574">Periplasm</keyword>
<dbReference type="PANTHER" id="PTHR30222">
    <property type="entry name" value="SPERMIDINE/PUTRESCINE-BINDING PERIPLASMIC PROTEIN"/>
    <property type="match status" value="1"/>
</dbReference>
<protein>
    <submittedName>
        <fullName evidence="6">Extracellular solute-binding protein</fullName>
    </submittedName>
</protein>
<evidence type="ECO:0000256" key="4">
    <source>
        <dbReference type="ARBA" id="ARBA00022764"/>
    </source>
</evidence>
<dbReference type="Gene3D" id="3.40.190.10">
    <property type="entry name" value="Periplasmic binding protein-like II"/>
    <property type="match status" value="2"/>
</dbReference>
<dbReference type="RefSeq" id="WP_160858522.1">
    <property type="nucleotide sequence ID" value="NZ_JAODWE010000003.1"/>
</dbReference>
<dbReference type="EMBL" id="WUMK01000003">
    <property type="protein sequence ID" value="MXN45330.1"/>
    <property type="molecule type" value="Genomic_DNA"/>
</dbReference>
<evidence type="ECO:0000313" key="6">
    <source>
        <dbReference type="EMBL" id="MXN45330.1"/>
    </source>
</evidence>
<dbReference type="InterPro" id="IPR001188">
    <property type="entry name" value="Sperm_putr-bd"/>
</dbReference>
<dbReference type="Pfam" id="PF13416">
    <property type="entry name" value="SBP_bac_8"/>
    <property type="match status" value="1"/>
</dbReference>
<keyword evidence="2" id="KW-0813">Transport</keyword>
<dbReference type="Proteomes" id="UP000435802">
    <property type="component" value="Unassembled WGS sequence"/>
</dbReference>
<evidence type="ECO:0000256" key="3">
    <source>
        <dbReference type="ARBA" id="ARBA00022729"/>
    </source>
</evidence>
<dbReference type="PANTHER" id="PTHR30222:SF17">
    <property type="entry name" value="SPERMIDINE_PUTRESCINE-BINDING PERIPLASMIC PROTEIN"/>
    <property type="match status" value="1"/>
</dbReference>
<name>A0A6N8SF18_9HYPH</name>
<reference evidence="6 7" key="1">
    <citation type="submission" date="2019-12" db="EMBL/GenBank/DDBJ databases">
        <title>Shinella kummerowiae sp. nov., a symbiotic bacterium isolated from root nodules of the herbal legume Kummerowia stipulacea.</title>
        <authorList>
            <person name="Gao J."/>
        </authorList>
    </citation>
    <scope>NUCLEOTIDE SEQUENCE [LARGE SCALE GENOMIC DNA]</scope>
    <source>
        <strain evidence="6 7">CCBAU 25048</strain>
    </source>
</reference>
<evidence type="ECO:0000256" key="2">
    <source>
        <dbReference type="ARBA" id="ARBA00022448"/>
    </source>
</evidence>
<dbReference type="InterPro" id="IPR006311">
    <property type="entry name" value="TAT_signal"/>
</dbReference>
<comment type="subcellular location">
    <subcellularLocation>
        <location evidence="1">Periplasm</location>
    </subcellularLocation>
</comment>
<evidence type="ECO:0000313" key="7">
    <source>
        <dbReference type="Proteomes" id="UP000435802"/>
    </source>
</evidence>